<proteinExistence type="predicted"/>
<dbReference type="AlphaFoldDB" id="A0A0M3JWW5"/>
<sequence>LSLSLLVKCIETIEEPAISCSNSIPLIITSALPYLMHNFESPTPLCISVASTLSSVSFFFYDDCFRHSHIELNKYFSWIRM</sequence>
<dbReference type="WBParaSite" id="ASIM_0001280501-mRNA-1">
    <property type="protein sequence ID" value="ASIM_0001280501-mRNA-1"/>
    <property type="gene ID" value="ASIM_0001280501"/>
</dbReference>
<accession>A0A0M3JWW5</accession>
<name>A0A0M3JWW5_ANISI</name>
<protein>
    <submittedName>
        <fullName evidence="1">Ovule protein</fullName>
    </submittedName>
</protein>
<evidence type="ECO:0000313" key="1">
    <source>
        <dbReference type="WBParaSite" id="ASIM_0001280501-mRNA-1"/>
    </source>
</evidence>
<reference evidence="1" key="1">
    <citation type="submission" date="2017-02" db="UniProtKB">
        <authorList>
            <consortium name="WormBaseParasite"/>
        </authorList>
    </citation>
    <scope>IDENTIFICATION</scope>
</reference>
<organism evidence="1">
    <name type="scientific">Anisakis simplex</name>
    <name type="common">Herring worm</name>
    <dbReference type="NCBI Taxonomy" id="6269"/>
    <lineage>
        <taxon>Eukaryota</taxon>
        <taxon>Metazoa</taxon>
        <taxon>Ecdysozoa</taxon>
        <taxon>Nematoda</taxon>
        <taxon>Chromadorea</taxon>
        <taxon>Rhabditida</taxon>
        <taxon>Spirurina</taxon>
        <taxon>Ascaridomorpha</taxon>
        <taxon>Ascaridoidea</taxon>
        <taxon>Anisakidae</taxon>
        <taxon>Anisakis</taxon>
        <taxon>Anisakis simplex complex</taxon>
    </lineage>
</organism>